<dbReference type="Proteomes" id="UP000631312">
    <property type="component" value="Unassembled WGS sequence"/>
</dbReference>
<protein>
    <recommendedName>
        <fullName evidence="2">MucB/RseB N-terminal domain-containing protein</fullName>
    </recommendedName>
</protein>
<dbReference type="InterPro" id="IPR033434">
    <property type="entry name" value="MucB/RseB_N"/>
</dbReference>
<dbReference type="Gene3D" id="2.50.20.10">
    <property type="entry name" value="Lipoprotein localisation LolA/LolB/LppX"/>
    <property type="match status" value="1"/>
</dbReference>
<proteinExistence type="predicted"/>
<gene>
    <name evidence="3" type="ORF">Alo02nite_73330</name>
</gene>
<accession>A0ABQ4AUH5</accession>
<keyword evidence="4" id="KW-1185">Reference proteome</keyword>
<dbReference type="EMBL" id="BOMP01000128">
    <property type="protein sequence ID" value="GIE44435.1"/>
    <property type="molecule type" value="Genomic_DNA"/>
</dbReference>
<sequence>MDIVSVLRSRPALRWLVPSAAAVAVIGGGAAAGTIVANADPALPERSAAQLLVDLQSADPQGLSGTLVQSADLGLPGIAGLLGNVSGGGGNLTSLIAGSNTARVWYAGEDKARFALLGTSGETDVIRNGSDVWIWSSKDNTGTHVKLPADVGGKPDKAPAGLPATPQEAAEAALAAIDESTKVETTGAAEVAGRDAYELVLSPRDTASLVGQVRLAIDAEQHIPLRVDVYAKNTSKPAFRVAFEQITFEVPADDQFSFNPPPGAKVSEGGIADHSGKAVPGAPGVPAKPSVPGAPAGSPAGDGVKVIGEGWTTIVVGKAPVLDELEGAKSSSSSPEETQAGQVAEQFLGTLEKVEGSWGKGRLLRSSLFSVLLTDDGRVLGGLVSPEALYAAAAK</sequence>
<feature type="domain" description="MucB/RseB N-terminal" evidence="2">
    <location>
        <begin position="123"/>
        <end position="248"/>
    </location>
</feature>
<evidence type="ECO:0000256" key="1">
    <source>
        <dbReference type="SAM" id="MobiDB-lite"/>
    </source>
</evidence>
<evidence type="ECO:0000259" key="2">
    <source>
        <dbReference type="Pfam" id="PF03888"/>
    </source>
</evidence>
<feature type="compositionally biased region" description="Low complexity" evidence="1">
    <location>
        <begin position="277"/>
        <end position="301"/>
    </location>
</feature>
<feature type="region of interest" description="Disordered" evidence="1">
    <location>
        <begin position="268"/>
        <end position="302"/>
    </location>
</feature>
<dbReference type="PANTHER" id="PTHR37507">
    <property type="entry name" value="SPORULATION PROTEIN YDCC"/>
    <property type="match status" value="1"/>
</dbReference>
<reference evidence="3 4" key="1">
    <citation type="submission" date="2021-01" db="EMBL/GenBank/DDBJ databases">
        <title>Whole genome shotgun sequence of Actinoplanes lobatus NBRC 12513.</title>
        <authorList>
            <person name="Komaki H."/>
            <person name="Tamura T."/>
        </authorList>
    </citation>
    <scope>NUCLEOTIDE SEQUENCE [LARGE SCALE GENOMIC DNA]</scope>
    <source>
        <strain evidence="3 4">NBRC 12513</strain>
    </source>
</reference>
<name>A0ABQ4AUH5_9ACTN</name>
<evidence type="ECO:0000313" key="4">
    <source>
        <dbReference type="Proteomes" id="UP000631312"/>
    </source>
</evidence>
<dbReference type="PANTHER" id="PTHR37507:SF2">
    <property type="entry name" value="SPORULATION PROTEIN YDCC"/>
    <property type="match status" value="1"/>
</dbReference>
<organism evidence="3 4">
    <name type="scientific">Actinoplanes lobatus</name>
    <dbReference type="NCBI Taxonomy" id="113568"/>
    <lineage>
        <taxon>Bacteria</taxon>
        <taxon>Bacillati</taxon>
        <taxon>Actinomycetota</taxon>
        <taxon>Actinomycetes</taxon>
        <taxon>Micromonosporales</taxon>
        <taxon>Micromonosporaceae</taxon>
        <taxon>Actinoplanes</taxon>
    </lineage>
</organism>
<comment type="caution">
    <text evidence="3">The sequence shown here is derived from an EMBL/GenBank/DDBJ whole genome shotgun (WGS) entry which is preliminary data.</text>
</comment>
<dbReference type="SUPFAM" id="SSF89392">
    <property type="entry name" value="Prokaryotic lipoproteins and lipoprotein localization factors"/>
    <property type="match status" value="1"/>
</dbReference>
<dbReference type="InterPro" id="IPR029046">
    <property type="entry name" value="LolA/LolB/LppX"/>
</dbReference>
<dbReference type="Pfam" id="PF03888">
    <property type="entry name" value="MucB_RseB"/>
    <property type="match status" value="1"/>
</dbReference>
<dbReference type="InterPro" id="IPR052944">
    <property type="entry name" value="Sporulation_related"/>
</dbReference>
<evidence type="ECO:0000313" key="3">
    <source>
        <dbReference type="EMBL" id="GIE44435.1"/>
    </source>
</evidence>